<evidence type="ECO:0000256" key="3">
    <source>
        <dbReference type="ARBA" id="ARBA00022771"/>
    </source>
</evidence>
<evidence type="ECO:0000256" key="4">
    <source>
        <dbReference type="ARBA" id="ARBA00022833"/>
    </source>
</evidence>
<sequence length="187" mass="20228">MAGFNGDANACYVCWHNFQSVWCLGSQYHVQSDNDGSHGVSTYQQRSLPSQMMPYLNPPTSHNPMSPTPAQTSSPHAVGVGPQQSSMHSKVISTSGDTSVGGTTAALTSSGGQCPTSLCKFTCDRCGKGYTAKHNLAYHIRGHDGVKPFVCEYCEKEYRSLSDLRRHLTQSKSPCVLKHKKAQTGAK</sequence>
<dbReference type="InterPro" id="IPR036236">
    <property type="entry name" value="Znf_C2H2_sf"/>
</dbReference>
<dbReference type="PANTHER" id="PTHR14196:SF12">
    <property type="entry name" value="ZINC FINGER PROTEIN 208-LIKE"/>
    <property type="match status" value="1"/>
</dbReference>
<feature type="compositionally biased region" description="Polar residues" evidence="6">
    <location>
        <begin position="58"/>
        <end position="75"/>
    </location>
</feature>
<comment type="caution">
    <text evidence="8">The sequence shown here is derived from an EMBL/GenBank/DDBJ whole genome shotgun (WGS) entry which is preliminary data.</text>
</comment>
<keyword evidence="1" id="KW-0479">Metal-binding</keyword>
<evidence type="ECO:0000256" key="5">
    <source>
        <dbReference type="PROSITE-ProRule" id="PRU00042"/>
    </source>
</evidence>
<dbReference type="Pfam" id="PF00096">
    <property type="entry name" value="zf-C2H2"/>
    <property type="match status" value="2"/>
</dbReference>
<keyword evidence="4" id="KW-0862">Zinc</keyword>
<evidence type="ECO:0000313" key="8">
    <source>
        <dbReference type="EMBL" id="KAK7035242.1"/>
    </source>
</evidence>
<dbReference type="InterPro" id="IPR050717">
    <property type="entry name" value="C2H2-ZF_Transcription_Reg"/>
</dbReference>
<keyword evidence="2" id="KW-0677">Repeat</keyword>
<name>A0AAW0CA00_9AGAR</name>
<proteinExistence type="predicted"/>
<keyword evidence="3 5" id="KW-0863">Zinc-finger</keyword>
<dbReference type="PROSITE" id="PS50157">
    <property type="entry name" value="ZINC_FINGER_C2H2_2"/>
    <property type="match status" value="1"/>
</dbReference>
<dbReference type="GO" id="GO:0000981">
    <property type="term" value="F:DNA-binding transcription factor activity, RNA polymerase II-specific"/>
    <property type="evidence" value="ECO:0007669"/>
    <property type="project" value="TreeGrafter"/>
</dbReference>
<reference evidence="8 9" key="1">
    <citation type="submission" date="2024-01" db="EMBL/GenBank/DDBJ databases">
        <title>A draft genome for a cacao thread blight-causing isolate of Paramarasmius palmivorus.</title>
        <authorList>
            <person name="Baruah I.K."/>
            <person name="Bukari Y."/>
            <person name="Amoako-Attah I."/>
            <person name="Meinhardt L.W."/>
            <person name="Bailey B.A."/>
            <person name="Cohen S.P."/>
        </authorList>
    </citation>
    <scope>NUCLEOTIDE SEQUENCE [LARGE SCALE GENOMIC DNA]</scope>
    <source>
        <strain evidence="8 9">GH-12</strain>
    </source>
</reference>
<dbReference type="GO" id="GO:0005634">
    <property type="term" value="C:nucleus"/>
    <property type="evidence" value="ECO:0007669"/>
    <property type="project" value="TreeGrafter"/>
</dbReference>
<gene>
    <name evidence="8" type="ORF">VNI00_012009</name>
</gene>
<keyword evidence="9" id="KW-1185">Reference proteome</keyword>
<feature type="compositionally biased region" description="Polar residues" evidence="6">
    <location>
        <begin position="82"/>
        <end position="92"/>
    </location>
</feature>
<feature type="region of interest" description="Disordered" evidence="6">
    <location>
        <begin position="53"/>
        <end position="100"/>
    </location>
</feature>
<dbReference type="GO" id="GO:0008270">
    <property type="term" value="F:zinc ion binding"/>
    <property type="evidence" value="ECO:0007669"/>
    <property type="project" value="UniProtKB-KW"/>
</dbReference>
<evidence type="ECO:0000256" key="2">
    <source>
        <dbReference type="ARBA" id="ARBA00022737"/>
    </source>
</evidence>
<evidence type="ECO:0000313" key="9">
    <source>
        <dbReference type="Proteomes" id="UP001383192"/>
    </source>
</evidence>
<evidence type="ECO:0000259" key="7">
    <source>
        <dbReference type="PROSITE" id="PS50157"/>
    </source>
</evidence>
<dbReference type="FunFam" id="3.30.160.60:FF:000100">
    <property type="entry name" value="Zinc finger 45-like"/>
    <property type="match status" value="1"/>
</dbReference>
<dbReference type="InterPro" id="IPR013087">
    <property type="entry name" value="Znf_C2H2_type"/>
</dbReference>
<dbReference type="PANTHER" id="PTHR14196">
    <property type="entry name" value="ODD-SKIPPED - RELATED"/>
    <property type="match status" value="1"/>
</dbReference>
<accession>A0AAW0CA00</accession>
<protein>
    <recommendedName>
        <fullName evidence="7">C2H2-type domain-containing protein</fullName>
    </recommendedName>
</protein>
<dbReference type="Proteomes" id="UP001383192">
    <property type="component" value="Unassembled WGS sequence"/>
</dbReference>
<dbReference type="GO" id="GO:0000977">
    <property type="term" value="F:RNA polymerase II transcription regulatory region sequence-specific DNA binding"/>
    <property type="evidence" value="ECO:0007669"/>
    <property type="project" value="TreeGrafter"/>
</dbReference>
<evidence type="ECO:0000256" key="1">
    <source>
        <dbReference type="ARBA" id="ARBA00022723"/>
    </source>
</evidence>
<feature type="domain" description="C2H2-type" evidence="7">
    <location>
        <begin position="121"/>
        <end position="148"/>
    </location>
</feature>
<dbReference type="AlphaFoldDB" id="A0AAW0CA00"/>
<dbReference type="Gene3D" id="3.30.160.60">
    <property type="entry name" value="Classic Zinc Finger"/>
    <property type="match status" value="2"/>
</dbReference>
<dbReference type="EMBL" id="JAYKXP010000054">
    <property type="protein sequence ID" value="KAK7035242.1"/>
    <property type="molecule type" value="Genomic_DNA"/>
</dbReference>
<dbReference type="PROSITE" id="PS00028">
    <property type="entry name" value="ZINC_FINGER_C2H2_1"/>
    <property type="match status" value="1"/>
</dbReference>
<evidence type="ECO:0000256" key="6">
    <source>
        <dbReference type="SAM" id="MobiDB-lite"/>
    </source>
</evidence>
<organism evidence="8 9">
    <name type="scientific">Paramarasmius palmivorus</name>
    <dbReference type="NCBI Taxonomy" id="297713"/>
    <lineage>
        <taxon>Eukaryota</taxon>
        <taxon>Fungi</taxon>
        <taxon>Dikarya</taxon>
        <taxon>Basidiomycota</taxon>
        <taxon>Agaricomycotina</taxon>
        <taxon>Agaricomycetes</taxon>
        <taxon>Agaricomycetidae</taxon>
        <taxon>Agaricales</taxon>
        <taxon>Marasmiineae</taxon>
        <taxon>Marasmiaceae</taxon>
        <taxon>Paramarasmius</taxon>
    </lineage>
</organism>
<dbReference type="SMART" id="SM00355">
    <property type="entry name" value="ZnF_C2H2"/>
    <property type="match status" value="2"/>
</dbReference>
<dbReference type="SUPFAM" id="SSF57667">
    <property type="entry name" value="beta-beta-alpha zinc fingers"/>
    <property type="match status" value="1"/>
</dbReference>